<evidence type="ECO:0000313" key="6">
    <source>
        <dbReference type="EMBL" id="EQD45575.1"/>
    </source>
</evidence>
<dbReference type="AlphaFoldDB" id="T1AU92"/>
<accession>T1AU92</accession>
<keyword evidence="2" id="KW-0238">DNA-binding</keyword>
<dbReference type="InterPro" id="IPR036390">
    <property type="entry name" value="WH_DNA-bd_sf"/>
</dbReference>
<proteinExistence type="predicted"/>
<dbReference type="PROSITE" id="PS50995">
    <property type="entry name" value="HTH_MARR_2"/>
    <property type="match status" value="1"/>
</dbReference>
<dbReference type="InterPro" id="IPR000835">
    <property type="entry name" value="HTH_MarR-typ"/>
</dbReference>
<sequence>LCIESPTLVRLLDRMAADGWIERRGSDIDRRSKTVHLRRKSYALLQQINAVATRLSSDLLEGIPDAEMRSCMSVLRRIKEKALALDSMADLTQSPSCDCNTGPAQRTGGKRARKKRG</sequence>
<reference evidence="6" key="1">
    <citation type="submission" date="2013-08" db="EMBL/GenBank/DDBJ databases">
        <authorList>
            <person name="Mendez C."/>
            <person name="Richter M."/>
            <person name="Ferrer M."/>
            <person name="Sanchez J."/>
        </authorList>
    </citation>
    <scope>NUCLEOTIDE SEQUENCE</scope>
</reference>
<feature type="domain" description="HTH marR-type" evidence="5">
    <location>
        <begin position="1"/>
        <end position="80"/>
    </location>
</feature>
<dbReference type="PANTHER" id="PTHR42756">
    <property type="entry name" value="TRANSCRIPTIONAL REGULATOR, MARR"/>
    <property type="match status" value="1"/>
</dbReference>
<dbReference type="InterPro" id="IPR036388">
    <property type="entry name" value="WH-like_DNA-bd_sf"/>
</dbReference>
<comment type="caution">
    <text evidence="6">The sequence shown here is derived from an EMBL/GenBank/DDBJ whole genome shotgun (WGS) entry which is preliminary data.</text>
</comment>
<dbReference type="PANTHER" id="PTHR42756:SF1">
    <property type="entry name" value="TRANSCRIPTIONAL REPRESSOR OF EMRAB OPERON"/>
    <property type="match status" value="1"/>
</dbReference>
<keyword evidence="1" id="KW-0805">Transcription regulation</keyword>
<feature type="non-terminal residue" evidence="6">
    <location>
        <position position="1"/>
    </location>
</feature>
<reference evidence="6" key="2">
    <citation type="journal article" date="2014" name="ISME J.">
        <title>Microbial stratification in low pH oxic and suboxic macroscopic growths along an acid mine drainage.</title>
        <authorList>
            <person name="Mendez-Garcia C."/>
            <person name="Mesa V."/>
            <person name="Sprenger R.R."/>
            <person name="Richter M."/>
            <person name="Diez M.S."/>
            <person name="Solano J."/>
            <person name="Bargiela R."/>
            <person name="Golyshina O.V."/>
            <person name="Manteca A."/>
            <person name="Ramos J.L."/>
            <person name="Gallego J.R."/>
            <person name="Llorente I."/>
            <person name="Martins Dos Santos V.A."/>
            <person name="Jensen O.N."/>
            <person name="Pelaez A.I."/>
            <person name="Sanchez J."/>
            <person name="Ferrer M."/>
        </authorList>
    </citation>
    <scope>NUCLEOTIDE SEQUENCE</scope>
</reference>
<feature type="compositionally biased region" description="Polar residues" evidence="4">
    <location>
        <begin position="92"/>
        <end position="104"/>
    </location>
</feature>
<dbReference type="Pfam" id="PF01047">
    <property type="entry name" value="MarR"/>
    <property type="match status" value="1"/>
</dbReference>
<dbReference type="SUPFAM" id="SSF46785">
    <property type="entry name" value="Winged helix' DNA-binding domain"/>
    <property type="match status" value="1"/>
</dbReference>
<feature type="region of interest" description="Disordered" evidence="4">
    <location>
        <begin position="92"/>
        <end position="117"/>
    </location>
</feature>
<evidence type="ECO:0000256" key="4">
    <source>
        <dbReference type="SAM" id="MobiDB-lite"/>
    </source>
</evidence>
<feature type="compositionally biased region" description="Basic residues" evidence="4">
    <location>
        <begin position="108"/>
        <end position="117"/>
    </location>
</feature>
<keyword evidence="3" id="KW-0804">Transcription</keyword>
<organism evidence="6">
    <name type="scientific">mine drainage metagenome</name>
    <dbReference type="NCBI Taxonomy" id="410659"/>
    <lineage>
        <taxon>unclassified sequences</taxon>
        <taxon>metagenomes</taxon>
        <taxon>ecological metagenomes</taxon>
    </lineage>
</organism>
<evidence type="ECO:0000256" key="1">
    <source>
        <dbReference type="ARBA" id="ARBA00023015"/>
    </source>
</evidence>
<evidence type="ECO:0000259" key="5">
    <source>
        <dbReference type="PROSITE" id="PS50995"/>
    </source>
</evidence>
<evidence type="ECO:0000256" key="2">
    <source>
        <dbReference type="ARBA" id="ARBA00023125"/>
    </source>
</evidence>
<name>T1AU92_9ZZZZ</name>
<dbReference type="GO" id="GO:0003700">
    <property type="term" value="F:DNA-binding transcription factor activity"/>
    <property type="evidence" value="ECO:0007669"/>
    <property type="project" value="InterPro"/>
</dbReference>
<gene>
    <name evidence="6" type="ORF">B1A_14778</name>
</gene>
<dbReference type="GO" id="GO:0003677">
    <property type="term" value="F:DNA binding"/>
    <property type="evidence" value="ECO:0007669"/>
    <property type="project" value="UniProtKB-KW"/>
</dbReference>
<dbReference type="PRINTS" id="PR00598">
    <property type="entry name" value="HTHMARR"/>
</dbReference>
<evidence type="ECO:0000256" key="3">
    <source>
        <dbReference type="ARBA" id="ARBA00023163"/>
    </source>
</evidence>
<protein>
    <submittedName>
        <fullName evidence="6">MarR family transcriptional regulator</fullName>
    </submittedName>
</protein>
<dbReference type="Gene3D" id="1.10.10.10">
    <property type="entry name" value="Winged helix-like DNA-binding domain superfamily/Winged helix DNA-binding domain"/>
    <property type="match status" value="1"/>
</dbReference>
<dbReference type="EMBL" id="AUZX01010852">
    <property type="protein sequence ID" value="EQD45575.1"/>
    <property type="molecule type" value="Genomic_DNA"/>
</dbReference>